<protein>
    <recommendedName>
        <fullName evidence="2">AAA+ ATPase domain-containing protein</fullName>
    </recommendedName>
</protein>
<accession>A0ABN6XGT3</accession>
<proteinExistence type="predicted"/>
<dbReference type="SMART" id="SM00382">
    <property type="entry name" value="AAA"/>
    <property type="match status" value="2"/>
</dbReference>
<feature type="region of interest" description="Disordered" evidence="1">
    <location>
        <begin position="299"/>
        <end position="354"/>
    </location>
</feature>
<feature type="domain" description="AAA+ ATPase" evidence="2">
    <location>
        <begin position="53"/>
        <end position="217"/>
    </location>
</feature>
<dbReference type="Proteomes" id="UP001321475">
    <property type="component" value="Chromosome"/>
</dbReference>
<reference evidence="4" key="1">
    <citation type="journal article" date="2019" name="Int. J. Syst. Evol. Microbiol.">
        <title>The Global Catalogue of Microorganisms (GCM) 10K type strain sequencing project: providing services to taxonomists for standard genome sequencing and annotation.</title>
        <authorList>
            <consortium name="The Broad Institute Genomics Platform"/>
            <consortium name="The Broad Institute Genome Sequencing Center for Infectious Disease"/>
            <person name="Wu L."/>
            <person name="Ma J."/>
        </authorList>
    </citation>
    <scope>NUCLEOTIDE SEQUENCE [LARGE SCALE GENOMIC DNA]</scope>
    <source>
        <strain evidence="4">NBRC 108565</strain>
    </source>
</reference>
<sequence length="586" mass="59854">MDRLWAPPLPASVRVDDDAATEAHDLPGTQGLPLALADLPDEQRHALVRWDPIDGSLGVGGRSRSGRTTTLATVGRMLLARGHVVHAVGGPALLDLIPTHRRTGTTTGTDDAPRAVRLVRALTAAGRAEARARRADQRQGAGGPRDVLLVDDVADLRTLLESVPDASRDPLTDLVRSGTAVVVAGSAREITRLAPDLAGRIILAAGDRHEDVADGMPPGLAGGRAAPGRGVWMPAPASGTPAVCQVLLGPGRRDTRGGDDPQAGTSPRAGEEIPAAAPLRITALPERVAAADLDPCARGVARDGDTGRPGRDAAQADGSVRPLRLPVGLGGDDGDTGRPGRDAAQADGSVRPLRLPVGLGGDDGGTVALDVCAGAVVAGPPGSGRSTALRTIAEAAAARGALLGTLGLPWPGSDQHLPEPRTAAQIRAAIDAWVSRLVEATDGASGRRAAPPLIVVVDDLDRLGARFPAEVEALARVRGAGGALVAGTSLEGAASTHRGPLPELRAGRAGIVLGASDRRYPMTLGGRPVWTLIGPNAAPGRGTVVDGSTTVSVQIAEPSGDRQEVPTERSRLRVSGSPRQVDGSRW</sequence>
<feature type="domain" description="AAA+ ATPase" evidence="2">
    <location>
        <begin position="373"/>
        <end position="526"/>
    </location>
</feature>
<evidence type="ECO:0000313" key="4">
    <source>
        <dbReference type="Proteomes" id="UP001321475"/>
    </source>
</evidence>
<feature type="region of interest" description="Disordered" evidence="1">
    <location>
        <begin position="557"/>
        <end position="586"/>
    </location>
</feature>
<feature type="compositionally biased region" description="Basic and acidic residues" evidence="1">
    <location>
        <begin position="559"/>
        <end position="571"/>
    </location>
</feature>
<keyword evidence="4" id="KW-1185">Reference proteome</keyword>
<dbReference type="InterPro" id="IPR027417">
    <property type="entry name" value="P-loop_NTPase"/>
</dbReference>
<evidence type="ECO:0000256" key="1">
    <source>
        <dbReference type="SAM" id="MobiDB-lite"/>
    </source>
</evidence>
<dbReference type="RefSeq" id="WP_286217234.1">
    <property type="nucleotide sequence ID" value="NZ_AP027729.1"/>
</dbReference>
<evidence type="ECO:0000259" key="2">
    <source>
        <dbReference type="SMART" id="SM00382"/>
    </source>
</evidence>
<name>A0ABN6XGT3_9CELL</name>
<dbReference type="InterPro" id="IPR003593">
    <property type="entry name" value="AAA+_ATPase"/>
</dbReference>
<feature type="region of interest" description="Disordered" evidence="1">
    <location>
        <begin position="248"/>
        <end position="276"/>
    </location>
</feature>
<organism evidence="3 4">
    <name type="scientific">Paraoerskovia sediminicola</name>
    <dbReference type="NCBI Taxonomy" id="1138587"/>
    <lineage>
        <taxon>Bacteria</taxon>
        <taxon>Bacillati</taxon>
        <taxon>Actinomycetota</taxon>
        <taxon>Actinomycetes</taxon>
        <taxon>Micrococcales</taxon>
        <taxon>Cellulomonadaceae</taxon>
        <taxon>Paraoerskovia</taxon>
    </lineage>
</organism>
<gene>
    <name evidence="3" type="ORF">GCM10025865_21250</name>
</gene>
<dbReference type="EMBL" id="AP027729">
    <property type="protein sequence ID" value="BDZ42826.1"/>
    <property type="molecule type" value="Genomic_DNA"/>
</dbReference>
<dbReference type="Gene3D" id="3.40.50.300">
    <property type="entry name" value="P-loop containing nucleotide triphosphate hydrolases"/>
    <property type="match status" value="2"/>
</dbReference>
<feature type="compositionally biased region" description="Basic and acidic residues" evidence="1">
    <location>
        <begin position="300"/>
        <end position="311"/>
    </location>
</feature>
<dbReference type="SUPFAM" id="SSF52540">
    <property type="entry name" value="P-loop containing nucleoside triphosphate hydrolases"/>
    <property type="match status" value="1"/>
</dbReference>
<evidence type="ECO:0000313" key="3">
    <source>
        <dbReference type="EMBL" id="BDZ42826.1"/>
    </source>
</evidence>